<evidence type="ECO:0000313" key="2">
    <source>
        <dbReference type="Proteomes" id="UP000028725"/>
    </source>
</evidence>
<reference evidence="1 2" key="1">
    <citation type="submission" date="2014-04" db="EMBL/GenBank/DDBJ databases">
        <title>Genome assembly of Hyalangium minutum DSM 14724.</title>
        <authorList>
            <person name="Sharma G."/>
            <person name="Subramanian S."/>
        </authorList>
    </citation>
    <scope>NUCLEOTIDE SEQUENCE [LARGE SCALE GENOMIC DNA]</scope>
    <source>
        <strain evidence="1 2">DSM 14724</strain>
    </source>
</reference>
<dbReference type="EMBL" id="JMCB01000002">
    <property type="protein sequence ID" value="KFE71342.1"/>
    <property type="molecule type" value="Genomic_DNA"/>
</dbReference>
<protein>
    <submittedName>
        <fullName evidence="1">Uncharacterized protein</fullName>
    </submittedName>
</protein>
<gene>
    <name evidence="1" type="ORF">DB31_3472</name>
</gene>
<dbReference type="Proteomes" id="UP000028725">
    <property type="component" value="Unassembled WGS sequence"/>
</dbReference>
<proteinExistence type="predicted"/>
<organism evidence="1 2">
    <name type="scientific">Hyalangium minutum</name>
    <dbReference type="NCBI Taxonomy" id="394096"/>
    <lineage>
        <taxon>Bacteria</taxon>
        <taxon>Pseudomonadati</taxon>
        <taxon>Myxococcota</taxon>
        <taxon>Myxococcia</taxon>
        <taxon>Myxococcales</taxon>
        <taxon>Cystobacterineae</taxon>
        <taxon>Archangiaceae</taxon>
        <taxon>Hyalangium</taxon>
    </lineage>
</organism>
<name>A0A085WUH9_9BACT</name>
<dbReference type="STRING" id="394096.DB31_3472"/>
<keyword evidence="2" id="KW-1185">Reference proteome</keyword>
<accession>A0A085WUH9</accession>
<dbReference type="NCBIfam" id="TIGR02264">
    <property type="entry name" value="gmx_para_CXXCG"/>
    <property type="match status" value="1"/>
</dbReference>
<comment type="caution">
    <text evidence="1">The sequence shown here is derived from an EMBL/GenBank/DDBJ whole genome shotgun (WGS) entry which is preliminary data.</text>
</comment>
<sequence>MDLSHLPPREQKKYSARLEEDFAEFERLREQVRPWVPTGVPLWPGTDFGPMTASIQGEVGPLLLDHPWILLMRRESLEHLQKEGLQGLKGCRTELRFRTKNPPELLEMELLPRGRFHAECLPERSPPCPKCERVSLQHPKEPVLDAATLPKDVDVFRLEDSAGMILGTERFVDAVRHLGYSDDLLFRELPVRAASPY</sequence>
<evidence type="ECO:0000313" key="1">
    <source>
        <dbReference type="EMBL" id="KFE71342.1"/>
    </source>
</evidence>
<dbReference type="InterPro" id="IPR011750">
    <property type="entry name" value="Gmx_para_CXXCG"/>
</dbReference>
<dbReference type="AlphaFoldDB" id="A0A085WUH9"/>
<dbReference type="Pfam" id="PF09535">
    <property type="entry name" value="Gmx_para_CXXCG"/>
    <property type="match status" value="1"/>
</dbReference>